<evidence type="ECO:0000313" key="15">
    <source>
        <dbReference type="Proteomes" id="UP001629113"/>
    </source>
</evidence>
<feature type="chain" id="PRO_5046578011" description="tripeptidyl-peptidase II" evidence="12">
    <location>
        <begin position="19"/>
        <end position="608"/>
    </location>
</feature>
<dbReference type="InterPro" id="IPR036852">
    <property type="entry name" value="Peptidase_S8/S53_dom_sf"/>
</dbReference>
<keyword evidence="8 11" id="KW-0720">Serine protease</keyword>
<feature type="active site" description="Charge relay system" evidence="11">
    <location>
        <position position="304"/>
    </location>
</feature>
<keyword evidence="6 11" id="KW-0479">Metal-binding</keyword>
<dbReference type="SMART" id="SM00944">
    <property type="entry name" value="Pro-kuma_activ"/>
    <property type="match status" value="1"/>
</dbReference>
<evidence type="ECO:0000256" key="12">
    <source>
        <dbReference type="SAM" id="SignalP"/>
    </source>
</evidence>
<dbReference type="InterPro" id="IPR030400">
    <property type="entry name" value="Sedolisin_dom"/>
</dbReference>
<dbReference type="Pfam" id="PF09286">
    <property type="entry name" value="Pro-kuma_activ"/>
    <property type="match status" value="1"/>
</dbReference>
<evidence type="ECO:0000256" key="1">
    <source>
        <dbReference type="ARBA" id="ARBA00001910"/>
    </source>
</evidence>
<evidence type="ECO:0000313" key="14">
    <source>
        <dbReference type="EMBL" id="KAL3420927.1"/>
    </source>
</evidence>
<keyword evidence="7 11" id="KW-0378">Hydrolase</keyword>
<evidence type="ECO:0000256" key="5">
    <source>
        <dbReference type="ARBA" id="ARBA00022670"/>
    </source>
</evidence>
<dbReference type="InterPro" id="IPR000209">
    <property type="entry name" value="Peptidase_S8/S53_dom"/>
</dbReference>
<dbReference type="InterPro" id="IPR050819">
    <property type="entry name" value="Tripeptidyl-peptidase_I"/>
</dbReference>
<comment type="subcellular location">
    <subcellularLocation>
        <location evidence="3">Secreted</location>
        <location evidence="3">Extracellular space</location>
    </subcellularLocation>
</comment>
<dbReference type="SUPFAM" id="SSF54897">
    <property type="entry name" value="Protease propeptides/inhibitors"/>
    <property type="match status" value="1"/>
</dbReference>
<keyword evidence="15" id="KW-1185">Reference proteome</keyword>
<feature type="active site" description="Charge relay system" evidence="11">
    <location>
        <position position="300"/>
    </location>
</feature>
<evidence type="ECO:0000256" key="4">
    <source>
        <dbReference type="ARBA" id="ARBA00012462"/>
    </source>
</evidence>
<organism evidence="14 15">
    <name type="scientific">Phlyctema vagabunda</name>
    <dbReference type="NCBI Taxonomy" id="108571"/>
    <lineage>
        <taxon>Eukaryota</taxon>
        <taxon>Fungi</taxon>
        <taxon>Dikarya</taxon>
        <taxon>Ascomycota</taxon>
        <taxon>Pezizomycotina</taxon>
        <taxon>Leotiomycetes</taxon>
        <taxon>Helotiales</taxon>
        <taxon>Dermateaceae</taxon>
        <taxon>Phlyctema</taxon>
    </lineage>
</organism>
<evidence type="ECO:0000256" key="2">
    <source>
        <dbReference type="ARBA" id="ARBA00002451"/>
    </source>
</evidence>
<evidence type="ECO:0000256" key="10">
    <source>
        <dbReference type="ARBA" id="ARBA00023145"/>
    </source>
</evidence>
<dbReference type="PROSITE" id="PS51695">
    <property type="entry name" value="SEDOLISIN"/>
    <property type="match status" value="1"/>
</dbReference>
<keyword evidence="10" id="KW-0865">Zymogen</keyword>
<dbReference type="PROSITE" id="PS00138">
    <property type="entry name" value="SUBTILASE_SER"/>
    <property type="match status" value="1"/>
</dbReference>
<dbReference type="EMBL" id="JBFCZG010000006">
    <property type="protein sequence ID" value="KAL3420927.1"/>
    <property type="molecule type" value="Genomic_DNA"/>
</dbReference>
<dbReference type="Proteomes" id="UP001629113">
    <property type="component" value="Unassembled WGS sequence"/>
</dbReference>
<feature type="binding site" evidence="11">
    <location>
        <position position="588"/>
    </location>
    <ligand>
        <name>Ca(2+)</name>
        <dbReference type="ChEBI" id="CHEBI:29108"/>
    </ligand>
</feature>
<evidence type="ECO:0000256" key="9">
    <source>
        <dbReference type="ARBA" id="ARBA00022837"/>
    </source>
</evidence>
<dbReference type="CDD" id="cd11377">
    <property type="entry name" value="Pro-peptidase_S53"/>
    <property type="match status" value="1"/>
</dbReference>
<evidence type="ECO:0000259" key="13">
    <source>
        <dbReference type="PROSITE" id="PS51695"/>
    </source>
</evidence>
<reference evidence="14 15" key="1">
    <citation type="submission" date="2024-06" db="EMBL/GenBank/DDBJ databases">
        <title>Complete genome of Phlyctema vagabunda strain 19-DSS-EL-015.</title>
        <authorList>
            <person name="Fiorenzani C."/>
        </authorList>
    </citation>
    <scope>NUCLEOTIDE SEQUENCE [LARGE SCALE GENOMIC DNA]</scope>
    <source>
        <strain evidence="14 15">19-DSS-EL-015</strain>
    </source>
</reference>
<feature type="active site" description="Charge relay system" evidence="11">
    <location>
        <position position="527"/>
    </location>
</feature>
<feature type="signal peptide" evidence="12">
    <location>
        <begin position="1"/>
        <end position="18"/>
    </location>
</feature>
<comment type="function">
    <text evidence="2">Secreted tripeptidyl-peptidase which degrades proteins at acidic pHs and is involved in virulence.</text>
</comment>
<dbReference type="Pfam" id="PF00082">
    <property type="entry name" value="Peptidase_S8"/>
    <property type="match status" value="1"/>
</dbReference>
<accession>A0ABR4PC66</accession>
<feature type="binding site" evidence="11">
    <location>
        <position position="569"/>
    </location>
    <ligand>
        <name>Ca(2+)</name>
        <dbReference type="ChEBI" id="CHEBI:29108"/>
    </ligand>
</feature>
<dbReference type="SUPFAM" id="SSF52743">
    <property type="entry name" value="Subtilisin-like"/>
    <property type="match status" value="1"/>
</dbReference>
<feature type="binding site" evidence="11">
    <location>
        <position position="590"/>
    </location>
    <ligand>
        <name>Ca(2+)</name>
        <dbReference type="ChEBI" id="CHEBI:29108"/>
    </ligand>
</feature>
<dbReference type="InterPro" id="IPR023828">
    <property type="entry name" value="Peptidase_S8_Ser-AS"/>
</dbReference>
<evidence type="ECO:0000256" key="6">
    <source>
        <dbReference type="ARBA" id="ARBA00022723"/>
    </source>
</evidence>
<dbReference type="CDD" id="cd04056">
    <property type="entry name" value="Peptidases_S53"/>
    <property type="match status" value="1"/>
</dbReference>
<dbReference type="PANTHER" id="PTHR14218">
    <property type="entry name" value="PROTEASE S8 TRIPEPTIDYL PEPTIDASE I CLN2"/>
    <property type="match status" value="1"/>
</dbReference>
<name>A0ABR4PC66_9HELO</name>
<keyword evidence="12" id="KW-0732">Signal</keyword>
<dbReference type="PANTHER" id="PTHR14218:SF39">
    <property type="entry name" value="PEPTIDASE S53 DOMAIN-CONTAINING PROTEIN"/>
    <property type="match status" value="1"/>
</dbReference>
<feature type="binding site" evidence="11">
    <location>
        <position position="570"/>
    </location>
    <ligand>
        <name>Ca(2+)</name>
        <dbReference type="ChEBI" id="CHEBI:29108"/>
    </ligand>
</feature>
<evidence type="ECO:0000256" key="11">
    <source>
        <dbReference type="PROSITE-ProRule" id="PRU01032"/>
    </source>
</evidence>
<gene>
    <name evidence="14" type="ORF">PVAG01_07372</name>
</gene>
<dbReference type="InterPro" id="IPR015366">
    <property type="entry name" value="S53_propep"/>
</dbReference>
<comment type="cofactor">
    <cofactor evidence="11">
        <name>Ca(2+)</name>
        <dbReference type="ChEBI" id="CHEBI:29108"/>
    </cofactor>
    <text evidence="11">Binds 1 Ca(2+) ion per subunit.</text>
</comment>
<feature type="domain" description="Peptidase S53" evidence="13">
    <location>
        <begin position="215"/>
        <end position="608"/>
    </location>
</feature>
<dbReference type="EC" id="3.4.14.10" evidence="4"/>
<dbReference type="Gene3D" id="3.40.50.200">
    <property type="entry name" value="Peptidase S8/S53 domain"/>
    <property type="match status" value="1"/>
</dbReference>
<evidence type="ECO:0000256" key="3">
    <source>
        <dbReference type="ARBA" id="ARBA00004239"/>
    </source>
</evidence>
<evidence type="ECO:0000256" key="7">
    <source>
        <dbReference type="ARBA" id="ARBA00022801"/>
    </source>
</evidence>
<protein>
    <recommendedName>
        <fullName evidence="4">tripeptidyl-peptidase II</fullName>
        <ecNumber evidence="4">3.4.14.10</ecNumber>
    </recommendedName>
</protein>
<keyword evidence="5 11" id="KW-0645">Protease</keyword>
<proteinExistence type="predicted"/>
<sequence length="608" mass="66373">MFAKSFICLLAAAQVALATPVQSRTAYSIKESHNVPRRWTRRDRAPKDYTINLQIGVKQGQFDELERHLYEVSDPDHHRYGQHLSAEHVNELVKPTDEALELVHEWLRSNGVEDLNYSPSKDWIHVALPVEMVESLLDTEYHVYEHEDGTQMVRTPEWSLPIHLHEHVDAIQPTTSFLRAAPKRIGYHHSPDGYIPPAYTPPSNTSLAKICNISAVSPECFANLYDTVGYTPKVPGKNKIAFNNFLEEVPIRPDTALMLLKYRPEAVCAAYKYNFVSIDGGPTNNGTLTEYELENGIGGEANLDVQAIIGISYPTPVTAYTTGGSPPFIPDSNESENTNEPYLAWLQYVLAQKDIPQVISTSYGDDEQSVPPAYAARVCQGFAQLGARGVTLMMASGDSGVGSNDTCISNDGTNTTMFVPEFPAGCPYVTTVGATQQFEPEVSAFRYEFTDAAGKKHGEWGSGGGFSNYFPQPAYQKKVVDSYVKSLNGTYDGSYNKSGRAYPDLSAQGAYFAVVWNQTFTALSGTSASTPLMSGIVALVNDALIASGRPPLGFLNPWLYSKGHKAFTDIISGSARGCNGAGFPTAVGWDPVTGFGTPVFPKLVSLAK</sequence>
<keyword evidence="9 11" id="KW-0106">Calcium</keyword>
<comment type="caution">
    <text evidence="14">The sequence shown here is derived from an EMBL/GenBank/DDBJ whole genome shotgun (WGS) entry which is preliminary data.</text>
</comment>
<evidence type="ECO:0000256" key="8">
    <source>
        <dbReference type="ARBA" id="ARBA00022825"/>
    </source>
</evidence>
<comment type="catalytic activity">
    <reaction evidence="1">
        <text>Release of an N-terminal tripeptide from a polypeptide.</text>
        <dbReference type="EC" id="3.4.14.10"/>
    </reaction>
</comment>